<accession>A0A1I5KGH0</accession>
<evidence type="ECO:0000313" key="2">
    <source>
        <dbReference type="EMBL" id="SFO83741.1"/>
    </source>
</evidence>
<keyword evidence="3" id="KW-1185">Reference proteome</keyword>
<dbReference type="InterPro" id="IPR057706">
    <property type="entry name" value="DUF7946"/>
</dbReference>
<dbReference type="Pfam" id="PF25678">
    <property type="entry name" value="DUF7946"/>
    <property type="match status" value="1"/>
</dbReference>
<dbReference type="AlphaFoldDB" id="A0A1I5KGH0"/>
<reference evidence="2 3" key="1">
    <citation type="submission" date="2016-10" db="EMBL/GenBank/DDBJ databases">
        <authorList>
            <person name="de Groot N.N."/>
        </authorList>
    </citation>
    <scope>NUCLEOTIDE SEQUENCE [LARGE SCALE GENOMIC DNA]</scope>
    <source>
        <strain evidence="2 3">DSM 19547</strain>
    </source>
</reference>
<dbReference type="EMBL" id="FOXA01000001">
    <property type="protein sequence ID" value="SFO83741.1"/>
    <property type="molecule type" value="Genomic_DNA"/>
</dbReference>
<proteinExistence type="predicted"/>
<organism evidence="2 3">
    <name type="scientific">Tranquillimonas alkanivorans</name>
    <dbReference type="NCBI Taxonomy" id="441119"/>
    <lineage>
        <taxon>Bacteria</taxon>
        <taxon>Pseudomonadati</taxon>
        <taxon>Pseudomonadota</taxon>
        <taxon>Alphaproteobacteria</taxon>
        <taxon>Rhodobacterales</taxon>
        <taxon>Roseobacteraceae</taxon>
        <taxon>Tranquillimonas</taxon>
    </lineage>
</organism>
<gene>
    <name evidence="2" type="ORF">SAMN04488047_10175</name>
</gene>
<dbReference type="STRING" id="441119.SAMN04488047_10175"/>
<sequence length="310" mass="34965">MIEDRSSLKVELKYSGDQADQHLISLYDLSQALYGFERSLALTTHLVLNDEVITQATALRGAEILCFAPRAGSVSIVAAIGLLATGAYKLTTLKADNPLGHLIHSAYDFAVHKVTGQPLDYDKSMRQLYEEGRYEKALGLKLPRESQFDSLAEKIEPPLTKMHRPIVRSQTAGAAEIFFSSELSAKPRVINFNRDTYAKMKYRTRLDQIHPVEAKVAVFNPNTQNGRIFVSEHERTIPFYLTPAGRSTEAYRLIGESYSKNLNNREDDNAFLVFDVLEVKSKLGRTTKYQVVKVRPRESADAEFDLIENF</sequence>
<evidence type="ECO:0000259" key="1">
    <source>
        <dbReference type="Pfam" id="PF25678"/>
    </source>
</evidence>
<dbReference type="Proteomes" id="UP000199356">
    <property type="component" value="Unassembled WGS sequence"/>
</dbReference>
<evidence type="ECO:0000313" key="3">
    <source>
        <dbReference type="Proteomes" id="UP000199356"/>
    </source>
</evidence>
<protein>
    <recommendedName>
        <fullName evidence="1">DUF7946 domain-containing protein</fullName>
    </recommendedName>
</protein>
<feature type="domain" description="DUF7946" evidence="1">
    <location>
        <begin position="11"/>
        <end position="181"/>
    </location>
</feature>
<name>A0A1I5KGH0_9RHOB</name>